<evidence type="ECO:0000256" key="2">
    <source>
        <dbReference type="SAM" id="SignalP"/>
    </source>
</evidence>
<feature type="signal peptide" evidence="2">
    <location>
        <begin position="1"/>
        <end position="29"/>
    </location>
</feature>
<feature type="region of interest" description="Disordered" evidence="1">
    <location>
        <begin position="35"/>
        <end position="57"/>
    </location>
</feature>
<evidence type="ECO:0000313" key="3">
    <source>
        <dbReference type="EMBL" id="MDX8150866.1"/>
    </source>
</evidence>
<reference evidence="3 4" key="1">
    <citation type="submission" date="2023-11" db="EMBL/GenBank/DDBJ databases">
        <authorList>
            <person name="Xu M."/>
            <person name="Jiang T."/>
        </authorList>
    </citation>
    <scope>NUCLEOTIDE SEQUENCE [LARGE SCALE GENOMIC DNA]</scope>
    <source>
        <strain evidence="3 4">SD</strain>
    </source>
</reference>
<protein>
    <submittedName>
        <fullName evidence="3">Uncharacterized protein</fullName>
    </submittedName>
</protein>
<keyword evidence="2" id="KW-0732">Signal</keyword>
<name>A0ABU4VGA9_9ACTN</name>
<feature type="chain" id="PRO_5047534288" evidence="2">
    <location>
        <begin position="30"/>
        <end position="249"/>
    </location>
</feature>
<accession>A0ABU4VGA9</accession>
<dbReference type="Proteomes" id="UP001277761">
    <property type="component" value="Unassembled WGS sequence"/>
</dbReference>
<organism evidence="3 4">
    <name type="scientific">Patulibacter brassicae</name>
    <dbReference type="NCBI Taxonomy" id="1705717"/>
    <lineage>
        <taxon>Bacteria</taxon>
        <taxon>Bacillati</taxon>
        <taxon>Actinomycetota</taxon>
        <taxon>Thermoleophilia</taxon>
        <taxon>Solirubrobacterales</taxon>
        <taxon>Patulibacteraceae</taxon>
        <taxon>Patulibacter</taxon>
    </lineage>
</organism>
<dbReference type="RefSeq" id="WP_319953008.1">
    <property type="nucleotide sequence ID" value="NZ_JAXAVX010000001.1"/>
</dbReference>
<proteinExistence type="predicted"/>
<comment type="caution">
    <text evidence="3">The sequence shown here is derived from an EMBL/GenBank/DDBJ whole genome shotgun (WGS) entry which is preliminary data.</text>
</comment>
<dbReference type="EMBL" id="JAXAVX010000001">
    <property type="protein sequence ID" value="MDX8150866.1"/>
    <property type="molecule type" value="Genomic_DNA"/>
</dbReference>
<evidence type="ECO:0000313" key="4">
    <source>
        <dbReference type="Proteomes" id="UP001277761"/>
    </source>
</evidence>
<gene>
    <name evidence="3" type="ORF">SK069_04600</name>
</gene>
<keyword evidence="4" id="KW-1185">Reference proteome</keyword>
<evidence type="ECO:0000256" key="1">
    <source>
        <dbReference type="SAM" id="MobiDB-lite"/>
    </source>
</evidence>
<sequence>MSRFRTLPRATGARVATVLVAAGAAAAVATPIATGAGEGSNVRAGERNPANGRSLSSETQIIASNGDFGTRQSNKGTGGGAIYGCRAPASGKGCIEAANLNNGQAFNFRFRGESGGTITTNATDKDASRPFTTNATGVATGLNADRVDGKDAQQIVDEAVSRTKMGVVNAEGALANQRGLSASAREGTGKYLVTADADITKCVPNVTAYGDAPGAQAAIQPVGANQLRVFTQNNQGEAADRQFALTINC</sequence>